<protein>
    <recommendedName>
        <fullName evidence="3">GAG-pre-integrase domain-containing protein</fullName>
    </recommendedName>
</protein>
<dbReference type="PANTHER" id="PTHR47481">
    <property type="match status" value="1"/>
</dbReference>
<reference evidence="2" key="1">
    <citation type="submission" date="2014-06" db="EMBL/GenBank/DDBJ databases">
        <title>A trait to gene QTL analysis of seed vigour in Brassica oleracea and Arabidopsis identifies a regulator of alternative splicing and an abscisic acid effector that jointly determine seed performance.</title>
        <authorList>
            <person name="Barker G.C."/>
            <person name="Morris K."/>
            <person name="Finch-Savage W."/>
        </authorList>
    </citation>
    <scope>NUCLEOTIDE SEQUENCE</scope>
</reference>
<evidence type="ECO:0000313" key="2">
    <source>
        <dbReference type="EMBL" id="AIG20413.1"/>
    </source>
</evidence>
<name>A0A075QNB9_BRAOA</name>
<sequence length="353" mass="40103">MAAPQPPIERAYGVTIIKNNIPILLDIDDGNYDAWRELFLIHCQSFDVAGHLDGTLLPDNADDQPWKKRDGLVKLWLYGTLSKDLFKSTFKAGGTSREVWIRLENFFRNNKEAPLFNLRGGPFDVDSKGGSLGQRQENNSSKRRVFFLDKGRGRNRGRGKHNNNTQRSQFQQWNTLYWNNGFPMWPRQQFNPWMQLPQQSYAQQGLLGPRPQQQNLQGPQNNGENQRFEPTTDFASAFNTMTLLDPADSQWYMDSGATAHLSNTACNLKSVFSNSIGKTVTVANGGKDLRTRKTLLRSDSTGDLYPFHSSQNKVTQQPSAFLTASSDVWHRRLAHPSNQTLKGKLPKRNKKTT</sequence>
<evidence type="ECO:0008006" key="3">
    <source>
        <dbReference type="Google" id="ProtNLM"/>
    </source>
</evidence>
<dbReference type="PANTHER" id="PTHR47481:SF41">
    <property type="entry name" value="COPIA-LIKE POLYPROTEIN_RETROTRANSPOSON"/>
    <property type="match status" value="1"/>
</dbReference>
<gene>
    <name evidence="2" type="ORF">BoB064L23.10</name>
</gene>
<organism evidence="2">
    <name type="scientific">Brassica oleracea var. alboglabra</name>
    <name type="common">Chinese kale</name>
    <name type="synonym">Brassica alboglabra</name>
    <dbReference type="NCBI Taxonomy" id="3714"/>
    <lineage>
        <taxon>Eukaryota</taxon>
        <taxon>Viridiplantae</taxon>
        <taxon>Streptophyta</taxon>
        <taxon>Embryophyta</taxon>
        <taxon>Tracheophyta</taxon>
        <taxon>Spermatophyta</taxon>
        <taxon>Magnoliopsida</taxon>
        <taxon>eudicotyledons</taxon>
        <taxon>Gunneridae</taxon>
        <taxon>Pentapetalae</taxon>
        <taxon>rosids</taxon>
        <taxon>malvids</taxon>
        <taxon>Brassicales</taxon>
        <taxon>Brassicaceae</taxon>
        <taxon>Brassiceae</taxon>
        <taxon>Brassica</taxon>
    </lineage>
</organism>
<dbReference type="EMBL" id="KM027339">
    <property type="protein sequence ID" value="AIG20413.1"/>
    <property type="molecule type" value="Genomic_DNA"/>
</dbReference>
<proteinExistence type="predicted"/>
<accession>A0A075QNB9</accession>
<evidence type="ECO:0000256" key="1">
    <source>
        <dbReference type="SAM" id="MobiDB-lite"/>
    </source>
</evidence>
<feature type="region of interest" description="Disordered" evidence="1">
    <location>
        <begin position="127"/>
        <end position="166"/>
    </location>
</feature>
<dbReference type="AlphaFoldDB" id="A0A075QNB9"/>